<dbReference type="KEGG" id="bcoh:BC6307_08210"/>
<dbReference type="InterPro" id="IPR011009">
    <property type="entry name" value="Kinase-like_dom_sf"/>
</dbReference>
<keyword evidence="1" id="KW-0547">Nucleotide-binding</keyword>
<name>A0A223KP43_9BACI</name>
<evidence type="ECO:0000259" key="2">
    <source>
        <dbReference type="PROSITE" id="PS50011"/>
    </source>
</evidence>
<evidence type="ECO:0000313" key="4">
    <source>
        <dbReference type="Proteomes" id="UP000215224"/>
    </source>
</evidence>
<dbReference type="Pfam" id="PF00069">
    <property type="entry name" value="Pkinase"/>
    <property type="match status" value="1"/>
</dbReference>
<dbReference type="STRING" id="1314751.GCA_001591425_00397"/>
<keyword evidence="4" id="KW-1185">Reference proteome</keyword>
<dbReference type="Gene3D" id="1.10.510.10">
    <property type="entry name" value="Transferase(Phosphotransferase) domain 1"/>
    <property type="match status" value="1"/>
</dbReference>
<dbReference type="PROSITE" id="PS50011">
    <property type="entry name" value="PROTEIN_KINASE_DOM"/>
    <property type="match status" value="1"/>
</dbReference>
<evidence type="ECO:0000313" key="3">
    <source>
        <dbReference type="EMBL" id="AST91261.1"/>
    </source>
</evidence>
<accession>A0A223KP43</accession>
<reference evidence="3 4" key="1">
    <citation type="submission" date="2016-12" db="EMBL/GenBank/DDBJ databases">
        <title>The whole genome sequencing and assembly of Bacillus cohnii DSM 6307T strain.</title>
        <authorList>
            <person name="Lee Y.-J."/>
            <person name="Yi H."/>
            <person name="Bahn Y.-S."/>
            <person name="Kim J.F."/>
            <person name="Lee D.-W."/>
        </authorList>
    </citation>
    <scope>NUCLEOTIDE SEQUENCE [LARGE SCALE GENOMIC DNA]</scope>
    <source>
        <strain evidence="3 4">DSM 6307</strain>
    </source>
</reference>
<keyword evidence="1" id="KW-0067">ATP-binding</keyword>
<dbReference type="RefSeq" id="WP_066411387.1">
    <property type="nucleotide sequence ID" value="NZ_CP018866.1"/>
</dbReference>
<dbReference type="GO" id="GO:0005524">
    <property type="term" value="F:ATP binding"/>
    <property type="evidence" value="ECO:0007669"/>
    <property type="project" value="UniProtKB-UniRule"/>
</dbReference>
<dbReference type="PANTHER" id="PTHR24347">
    <property type="entry name" value="SERINE/THREONINE-PROTEIN KINASE"/>
    <property type="match status" value="1"/>
</dbReference>
<proteinExistence type="predicted"/>
<dbReference type="SUPFAM" id="SSF56112">
    <property type="entry name" value="Protein kinase-like (PK-like)"/>
    <property type="match status" value="1"/>
</dbReference>
<dbReference type="Gene3D" id="3.30.200.20">
    <property type="entry name" value="Phosphorylase Kinase, domain 1"/>
    <property type="match status" value="1"/>
</dbReference>
<dbReference type="InterPro" id="IPR000719">
    <property type="entry name" value="Prot_kinase_dom"/>
</dbReference>
<sequence length="242" mass="28673">MLNRTFKNGTLLHERYILKEFIGQGSYGLTYLALDQTSRNIVVVKQNRVRWKKNSRNMLVKEAEFLASLQHPSIPKFIDIFTEKKRSYLVMEYIEGKNFEDLVLSDGQKYNEHESLTIFSQVLNIVKYIHSKQINHQDLRLPNIIKNLNRLYIIDFGLAVHNKESALTKDFESLGHFLLFLLYSTFEPTSKMERCWEQELEIQEDTKRLIRKLFRSDAAYKNVDEIMLEVKKILLTFNDTDK</sequence>
<dbReference type="InterPro" id="IPR017441">
    <property type="entry name" value="Protein_kinase_ATP_BS"/>
</dbReference>
<dbReference type="EMBL" id="CP018866">
    <property type="protein sequence ID" value="AST91261.1"/>
    <property type="molecule type" value="Genomic_DNA"/>
</dbReference>
<dbReference type="PROSITE" id="PS00107">
    <property type="entry name" value="PROTEIN_KINASE_ATP"/>
    <property type="match status" value="1"/>
</dbReference>
<dbReference type="Proteomes" id="UP000215224">
    <property type="component" value="Chromosome"/>
</dbReference>
<protein>
    <recommendedName>
        <fullName evidence="2">Protein kinase domain-containing protein</fullName>
    </recommendedName>
</protein>
<dbReference type="GO" id="GO:0004672">
    <property type="term" value="F:protein kinase activity"/>
    <property type="evidence" value="ECO:0007669"/>
    <property type="project" value="InterPro"/>
</dbReference>
<organism evidence="3 4">
    <name type="scientific">Sutcliffiella cohnii</name>
    <dbReference type="NCBI Taxonomy" id="33932"/>
    <lineage>
        <taxon>Bacteria</taxon>
        <taxon>Bacillati</taxon>
        <taxon>Bacillota</taxon>
        <taxon>Bacilli</taxon>
        <taxon>Bacillales</taxon>
        <taxon>Bacillaceae</taxon>
        <taxon>Sutcliffiella</taxon>
    </lineage>
</organism>
<feature type="domain" description="Protein kinase" evidence="2">
    <location>
        <begin position="16"/>
        <end position="242"/>
    </location>
</feature>
<feature type="binding site" evidence="1">
    <location>
        <position position="45"/>
    </location>
    <ligand>
        <name>ATP</name>
        <dbReference type="ChEBI" id="CHEBI:30616"/>
    </ligand>
</feature>
<dbReference type="AlphaFoldDB" id="A0A223KP43"/>
<gene>
    <name evidence="3" type="ORF">BC6307_08210</name>
</gene>
<evidence type="ECO:0000256" key="1">
    <source>
        <dbReference type="PROSITE-ProRule" id="PRU10141"/>
    </source>
</evidence>